<dbReference type="RefSeq" id="WP_073051360.1">
    <property type="nucleotide sequence ID" value="NZ_FQUP01000001.1"/>
</dbReference>
<dbReference type="EMBL" id="FQUP01000001">
    <property type="protein sequence ID" value="SHE67135.1"/>
    <property type="molecule type" value="Genomic_DNA"/>
</dbReference>
<dbReference type="STRING" id="1122133.SAMN02745157_0679"/>
<dbReference type="AlphaFoldDB" id="A0A1M4VDY8"/>
<dbReference type="Proteomes" id="UP000184485">
    <property type="component" value="Unassembled WGS sequence"/>
</dbReference>
<accession>A0A1M4VDY8</accession>
<evidence type="ECO:0000313" key="2">
    <source>
        <dbReference type="Proteomes" id="UP000184485"/>
    </source>
</evidence>
<proteinExistence type="predicted"/>
<protein>
    <submittedName>
        <fullName evidence="1">Uncharacterized protein</fullName>
    </submittedName>
</protein>
<keyword evidence="2" id="KW-1185">Reference proteome</keyword>
<name>A0A1M4VDY8_9HYPH</name>
<organism evidence="1 2">
    <name type="scientific">Kaistia soli DSM 19436</name>
    <dbReference type="NCBI Taxonomy" id="1122133"/>
    <lineage>
        <taxon>Bacteria</taxon>
        <taxon>Pseudomonadati</taxon>
        <taxon>Pseudomonadota</taxon>
        <taxon>Alphaproteobacteria</taxon>
        <taxon>Hyphomicrobiales</taxon>
        <taxon>Kaistiaceae</taxon>
        <taxon>Kaistia</taxon>
    </lineage>
</organism>
<sequence length="247" mass="26539">MIDFTEVIHALKAEMSASALRRQDIGAEMTRLHLENDTCLSTENEIRAALGALTRLAEKQGAATVAVTAPEAMPYEAPLQEAAAPMAGDEPLPAAPEFVPASPDDVPFAHIAEPLNRNGVIPRERSAEAIPEAKQTAAKAVATPEPAPARTAEPVAVAHIDVKPDAPAESAPMGEGRKLANRISAELSDLMREFPEGPTIRELSQWYEAPDMRVRDACRILGTDRKASLQKRKSTGFLHLLPHGARP</sequence>
<gene>
    <name evidence="1" type="ORF">SAMN02745157_0679</name>
</gene>
<evidence type="ECO:0000313" key="1">
    <source>
        <dbReference type="EMBL" id="SHE67135.1"/>
    </source>
</evidence>
<reference evidence="1 2" key="1">
    <citation type="submission" date="2016-11" db="EMBL/GenBank/DDBJ databases">
        <authorList>
            <person name="Jaros S."/>
            <person name="Januszkiewicz K."/>
            <person name="Wedrychowicz H."/>
        </authorList>
    </citation>
    <scope>NUCLEOTIDE SEQUENCE [LARGE SCALE GENOMIC DNA]</scope>
    <source>
        <strain evidence="1 2">DSM 19436</strain>
    </source>
</reference>